<evidence type="ECO:0000256" key="1">
    <source>
        <dbReference type="SAM" id="Phobius"/>
    </source>
</evidence>
<reference evidence="2 3" key="1">
    <citation type="journal article" date="2018" name="Sci. Rep.">
        <title>Genomic signatures of local adaptation to the degree of environmental predictability in rotifers.</title>
        <authorList>
            <person name="Franch-Gras L."/>
            <person name="Hahn C."/>
            <person name="Garcia-Roger E.M."/>
            <person name="Carmona M.J."/>
            <person name="Serra M."/>
            <person name="Gomez A."/>
        </authorList>
    </citation>
    <scope>NUCLEOTIDE SEQUENCE [LARGE SCALE GENOMIC DNA]</scope>
    <source>
        <strain evidence="2">HYR1</strain>
    </source>
</reference>
<comment type="caution">
    <text evidence="2">The sequence shown here is derived from an EMBL/GenBank/DDBJ whole genome shotgun (WGS) entry which is preliminary data.</text>
</comment>
<evidence type="ECO:0000313" key="2">
    <source>
        <dbReference type="EMBL" id="RNA12420.1"/>
    </source>
</evidence>
<protein>
    <submittedName>
        <fullName evidence="2">Uncharacterized protein</fullName>
    </submittedName>
</protein>
<accession>A0A3M7QM99</accession>
<evidence type="ECO:0000313" key="3">
    <source>
        <dbReference type="Proteomes" id="UP000276133"/>
    </source>
</evidence>
<dbReference type="Proteomes" id="UP000276133">
    <property type="component" value="Unassembled WGS sequence"/>
</dbReference>
<sequence>MSQIEYRITKTICFTGEICFKINKICSNVSQLANLFHLSIQMSLVLAVTMISFVNSISIV</sequence>
<keyword evidence="1" id="KW-0812">Transmembrane</keyword>
<keyword evidence="3" id="KW-1185">Reference proteome</keyword>
<gene>
    <name evidence="2" type="ORF">BpHYR1_045582</name>
</gene>
<dbReference type="EMBL" id="REGN01005697">
    <property type="protein sequence ID" value="RNA12420.1"/>
    <property type="molecule type" value="Genomic_DNA"/>
</dbReference>
<keyword evidence="1" id="KW-0472">Membrane</keyword>
<keyword evidence="1" id="KW-1133">Transmembrane helix</keyword>
<proteinExistence type="predicted"/>
<organism evidence="2 3">
    <name type="scientific">Brachionus plicatilis</name>
    <name type="common">Marine rotifer</name>
    <name type="synonym">Brachionus muelleri</name>
    <dbReference type="NCBI Taxonomy" id="10195"/>
    <lineage>
        <taxon>Eukaryota</taxon>
        <taxon>Metazoa</taxon>
        <taxon>Spiralia</taxon>
        <taxon>Gnathifera</taxon>
        <taxon>Rotifera</taxon>
        <taxon>Eurotatoria</taxon>
        <taxon>Monogononta</taxon>
        <taxon>Pseudotrocha</taxon>
        <taxon>Ploima</taxon>
        <taxon>Brachionidae</taxon>
        <taxon>Brachionus</taxon>
    </lineage>
</organism>
<feature type="transmembrane region" description="Helical" evidence="1">
    <location>
        <begin position="38"/>
        <end position="57"/>
    </location>
</feature>
<dbReference type="AlphaFoldDB" id="A0A3M7QM99"/>
<name>A0A3M7QM99_BRAPC</name>